<evidence type="ECO:0000313" key="1">
    <source>
        <dbReference type="EMBL" id="QDO97506.1"/>
    </source>
</evidence>
<sequence length="60" mass="6709">MLTNTLLLYMTQEAIAKARAKLTARKGDAAAKDEVHAVSEQPIWQAANRNSPKLRIPLRH</sequence>
<dbReference type="KEGG" id="fer:FNB15_09615"/>
<dbReference type="Proteomes" id="UP000317496">
    <property type="component" value="Chromosome"/>
</dbReference>
<gene>
    <name evidence="1" type="ORF">FNB15_09615</name>
</gene>
<keyword evidence="2" id="KW-1185">Reference proteome</keyword>
<evidence type="ECO:0000313" key="2">
    <source>
        <dbReference type="Proteomes" id="UP000317496"/>
    </source>
</evidence>
<dbReference type="AlphaFoldDB" id="A0A516H172"/>
<organism evidence="1 2">
    <name type="scientific">Ferrovibrio terrae</name>
    <dbReference type="NCBI Taxonomy" id="2594003"/>
    <lineage>
        <taxon>Bacteria</taxon>
        <taxon>Pseudomonadati</taxon>
        <taxon>Pseudomonadota</taxon>
        <taxon>Alphaproteobacteria</taxon>
        <taxon>Rhodospirillales</taxon>
        <taxon>Rhodospirillaceae</taxon>
        <taxon>Ferrovibrio</taxon>
    </lineage>
</organism>
<accession>A0A516H172</accession>
<name>A0A516H172_9PROT</name>
<proteinExistence type="predicted"/>
<reference evidence="1 2" key="1">
    <citation type="submission" date="2019-07" db="EMBL/GenBank/DDBJ databases">
        <title>Genome sequencing for Ferrovibrio sp. K5.</title>
        <authorList>
            <person name="Park S.-J."/>
        </authorList>
    </citation>
    <scope>NUCLEOTIDE SEQUENCE [LARGE SCALE GENOMIC DNA]</scope>
    <source>
        <strain evidence="1 2">K5</strain>
    </source>
</reference>
<dbReference type="EMBL" id="CP041636">
    <property type="protein sequence ID" value="QDO97506.1"/>
    <property type="molecule type" value="Genomic_DNA"/>
</dbReference>
<dbReference type="RefSeq" id="WP_144068487.1">
    <property type="nucleotide sequence ID" value="NZ_CP041636.1"/>
</dbReference>
<protein>
    <submittedName>
        <fullName evidence="1">Uncharacterized protein</fullName>
    </submittedName>
</protein>